<gene>
    <name evidence="8" type="ORF">FAD_0844</name>
</gene>
<dbReference type="EMBL" id="CP015363">
    <property type="protein sequence ID" value="ARD84744.1"/>
    <property type="molecule type" value="Genomic_DNA"/>
</dbReference>
<evidence type="ECO:0000256" key="1">
    <source>
        <dbReference type="ARBA" id="ARBA00004141"/>
    </source>
</evidence>
<name>A0A1V0N3Q7_9ARCH</name>
<protein>
    <submittedName>
        <fullName evidence="8">Major facilitator superfamily permease</fullName>
    </submittedName>
</protein>
<evidence type="ECO:0000256" key="2">
    <source>
        <dbReference type="ARBA" id="ARBA00022448"/>
    </source>
</evidence>
<feature type="transmembrane region" description="Helical" evidence="6">
    <location>
        <begin position="110"/>
        <end position="131"/>
    </location>
</feature>
<feature type="domain" description="Major facilitator superfamily (MFS) profile" evidence="7">
    <location>
        <begin position="19"/>
        <end position="392"/>
    </location>
</feature>
<dbReference type="Pfam" id="PF07690">
    <property type="entry name" value="MFS_1"/>
    <property type="match status" value="1"/>
</dbReference>
<keyword evidence="9" id="KW-1185">Reference proteome</keyword>
<dbReference type="OrthoDB" id="29061at2157"/>
<evidence type="ECO:0000313" key="9">
    <source>
        <dbReference type="Proteomes" id="UP000192050"/>
    </source>
</evidence>
<feature type="transmembrane region" description="Helical" evidence="6">
    <location>
        <begin position="12"/>
        <end position="30"/>
    </location>
</feature>
<keyword evidence="2" id="KW-0813">Transport</keyword>
<dbReference type="KEGG" id="fai:FAD_0844"/>
<dbReference type="InterPro" id="IPR036259">
    <property type="entry name" value="MFS_trans_sf"/>
</dbReference>
<dbReference type="SUPFAM" id="SSF103473">
    <property type="entry name" value="MFS general substrate transporter"/>
    <property type="match status" value="1"/>
</dbReference>
<feature type="transmembrane region" description="Helical" evidence="6">
    <location>
        <begin position="245"/>
        <end position="266"/>
    </location>
</feature>
<dbReference type="PRINTS" id="PR01035">
    <property type="entry name" value="TCRTETA"/>
</dbReference>
<reference evidence="8 9" key="1">
    <citation type="submission" date="2011-10" db="EMBL/GenBank/DDBJ databases">
        <title>Metabolic and evolutionary patterns in the extreme acidophile Ferroplasma acidiphilum.</title>
        <authorList>
            <person name="Golyshina O.V."/>
            <person name="Kozyavkin S.A."/>
            <person name="Tatusov R.L."/>
            <person name="Slesarev A.I."/>
            <person name="Golyshin P.N."/>
        </authorList>
    </citation>
    <scope>NUCLEOTIDE SEQUENCE [LARGE SCALE GENOMIC DNA]</scope>
    <source>
        <strain evidence="9">Y</strain>
    </source>
</reference>
<dbReference type="PROSITE" id="PS00216">
    <property type="entry name" value="SUGAR_TRANSPORT_1"/>
    <property type="match status" value="1"/>
</dbReference>
<dbReference type="GO" id="GO:0016020">
    <property type="term" value="C:membrane"/>
    <property type="evidence" value="ECO:0007669"/>
    <property type="project" value="UniProtKB-SubCell"/>
</dbReference>
<dbReference type="InterPro" id="IPR005829">
    <property type="entry name" value="Sugar_transporter_CS"/>
</dbReference>
<dbReference type="GO" id="GO:0022857">
    <property type="term" value="F:transmembrane transporter activity"/>
    <property type="evidence" value="ECO:0007669"/>
    <property type="project" value="InterPro"/>
</dbReference>
<keyword evidence="5 6" id="KW-0472">Membrane</keyword>
<dbReference type="AlphaFoldDB" id="A0A1V0N3Q7"/>
<evidence type="ECO:0000313" key="8">
    <source>
        <dbReference type="EMBL" id="ARD84744.1"/>
    </source>
</evidence>
<feature type="transmembrane region" description="Helical" evidence="6">
    <location>
        <begin position="301"/>
        <end position="320"/>
    </location>
</feature>
<evidence type="ECO:0000256" key="5">
    <source>
        <dbReference type="ARBA" id="ARBA00023136"/>
    </source>
</evidence>
<organism evidence="8 9">
    <name type="scientific">Ferroplasma acidiphilum</name>
    <dbReference type="NCBI Taxonomy" id="74969"/>
    <lineage>
        <taxon>Archaea</taxon>
        <taxon>Methanobacteriati</taxon>
        <taxon>Thermoplasmatota</taxon>
        <taxon>Thermoplasmata</taxon>
        <taxon>Thermoplasmatales</taxon>
        <taxon>Ferroplasmaceae</taxon>
        <taxon>Ferroplasma</taxon>
    </lineage>
</organism>
<dbReference type="Proteomes" id="UP000192050">
    <property type="component" value="Chromosome"/>
</dbReference>
<proteinExistence type="predicted"/>
<dbReference type="Gene3D" id="1.20.1250.20">
    <property type="entry name" value="MFS general substrate transporter like domains"/>
    <property type="match status" value="2"/>
</dbReference>
<evidence type="ECO:0000259" key="7">
    <source>
        <dbReference type="PROSITE" id="PS50850"/>
    </source>
</evidence>
<keyword evidence="3 6" id="KW-0812">Transmembrane</keyword>
<dbReference type="PANTHER" id="PTHR42718">
    <property type="entry name" value="MAJOR FACILITATOR SUPERFAMILY MULTIDRUG TRANSPORTER MFSC"/>
    <property type="match status" value="1"/>
</dbReference>
<feature type="transmembrane region" description="Helical" evidence="6">
    <location>
        <begin position="50"/>
        <end position="77"/>
    </location>
</feature>
<dbReference type="InterPro" id="IPR001958">
    <property type="entry name" value="Tet-R_TetA/multi-R_MdtG-like"/>
</dbReference>
<accession>A0A1V0N3Q7</accession>
<feature type="transmembrane region" description="Helical" evidence="6">
    <location>
        <begin position="168"/>
        <end position="190"/>
    </location>
</feature>
<dbReference type="PROSITE" id="PS50850">
    <property type="entry name" value="MFS"/>
    <property type="match status" value="1"/>
</dbReference>
<dbReference type="PANTHER" id="PTHR42718:SF9">
    <property type="entry name" value="MAJOR FACILITATOR SUPERFAMILY MULTIDRUG TRANSPORTER MFSC"/>
    <property type="match status" value="1"/>
</dbReference>
<feature type="transmembrane region" description="Helical" evidence="6">
    <location>
        <begin position="143"/>
        <end position="162"/>
    </location>
</feature>
<feature type="transmembrane region" description="Helical" evidence="6">
    <location>
        <begin position="278"/>
        <end position="295"/>
    </location>
</feature>
<dbReference type="GeneID" id="31676344"/>
<feature type="transmembrane region" description="Helical" evidence="6">
    <location>
        <begin position="84"/>
        <end position="104"/>
    </location>
</feature>
<feature type="transmembrane region" description="Helical" evidence="6">
    <location>
        <begin position="211"/>
        <end position="233"/>
    </location>
</feature>
<evidence type="ECO:0000256" key="3">
    <source>
        <dbReference type="ARBA" id="ARBA00022692"/>
    </source>
</evidence>
<evidence type="ECO:0000256" key="4">
    <source>
        <dbReference type="ARBA" id="ARBA00022989"/>
    </source>
</evidence>
<comment type="subcellular location">
    <subcellularLocation>
        <location evidence="1">Membrane</location>
        <topology evidence="1">Multi-pass membrane protein</topology>
    </subcellularLocation>
</comment>
<sequence length="405" mass="43558">MSLTAREIGIKSRLGLFVIFVAGALPALIVDFDGSAYTYAAPYIISNVHLPLYFLGILISGYAAGIAIFSLIGGFLFDRFSPKITVTVSILIFSIFTIATGYSTTAIEVLLSRLIVGFGVGMFQASSIGVLGDANPEFRGSGTMLWGVLAGVGTTAAPYIFLPFLPDYHLPFLISGVLGFIVAIIFFMIIPSVFKKETKAKNPLKLALNKYTIFPILAMFFFGFTLLNMLGYYSEFLLTIIKFSSAEGAVLISMLGVGGIIFGLPAGFASDKIGRKPILVIGILLVFIAIVTITYAPKNYIAFIFLTIMFGTGWSIFSVLTPASGQDMVKDEAVGSASGAILMFFNIGGIIGPLLLASYITVTTFRSGMLYFMIIPAAIALIITLFMKFPKSTKEVAKEQIKEGL</sequence>
<feature type="transmembrane region" description="Helical" evidence="6">
    <location>
        <begin position="368"/>
        <end position="387"/>
    </location>
</feature>
<feature type="transmembrane region" description="Helical" evidence="6">
    <location>
        <begin position="341"/>
        <end position="362"/>
    </location>
</feature>
<evidence type="ECO:0000256" key="6">
    <source>
        <dbReference type="SAM" id="Phobius"/>
    </source>
</evidence>
<dbReference type="RefSeq" id="WP_081142056.1">
    <property type="nucleotide sequence ID" value="NZ_CP015363.1"/>
</dbReference>
<keyword evidence="4 6" id="KW-1133">Transmembrane helix</keyword>
<dbReference type="InterPro" id="IPR011701">
    <property type="entry name" value="MFS"/>
</dbReference>
<dbReference type="InterPro" id="IPR020846">
    <property type="entry name" value="MFS_dom"/>
</dbReference>